<accession>A0A2Z2NZY5</accession>
<dbReference type="Pfam" id="PF03480">
    <property type="entry name" value="DctP"/>
    <property type="match status" value="1"/>
</dbReference>
<sequence>MTPKYTASTKLKTVFKGTLTAVALLLSAAPVTTVVAAETLTLSSWLPPTHPFVVNALKPWADQVREATNGNVRIRILAKPLGSPLIHFDLAKDGIADISYGLQSYTKGTRFEVSNVAQFPFLGESAEAVSAAYWQVAEETPEIFAEHEGTHVLSLFTHGPGIIQNRTENKIEKAADLEGLKVRVPGGVANDLIAALGAEQMLVSPSEIYETMSRGVIDALTMPAETMVSYKFIDAVDNITQIPGGLYNTTWFMSMNQGRWDSLSEDDQKAIMSVSGEAFARLQGQAWDVADAAAWEAIKEADIPVTVADDAFIAEINAALEPIEAEWLEKAAKKGVDGEALLASLRAKAQQK</sequence>
<evidence type="ECO:0000313" key="3">
    <source>
        <dbReference type="EMBL" id="ASJ76823.1"/>
    </source>
</evidence>
<keyword evidence="4" id="KW-1185">Reference proteome</keyword>
<dbReference type="GO" id="GO:0055085">
    <property type="term" value="P:transmembrane transport"/>
    <property type="evidence" value="ECO:0007669"/>
    <property type="project" value="InterPro"/>
</dbReference>
<dbReference type="EMBL" id="CP018632">
    <property type="protein sequence ID" value="ASJ76823.1"/>
    <property type="molecule type" value="Genomic_DNA"/>
</dbReference>
<dbReference type="PANTHER" id="PTHR33376:SF15">
    <property type="entry name" value="BLL6794 PROTEIN"/>
    <property type="match status" value="1"/>
</dbReference>
<keyword evidence="1 2" id="KW-0732">Signal</keyword>
<feature type="signal peptide" evidence="2">
    <location>
        <begin position="1"/>
        <end position="36"/>
    </location>
</feature>
<name>A0A2Z2NZY5_9GAMM</name>
<gene>
    <name evidence="3" type="primary">tsaT_3</name>
    <name evidence="3" type="ORF">IMCC3135_33915</name>
</gene>
<feature type="chain" id="PRO_5016302667" evidence="2">
    <location>
        <begin position="37"/>
        <end position="352"/>
    </location>
</feature>
<protein>
    <submittedName>
        <fullName evidence="3">Outer membrane transporter protein TsaT</fullName>
    </submittedName>
</protein>
<reference evidence="3 4" key="1">
    <citation type="submission" date="2016-12" db="EMBL/GenBank/DDBJ databases">
        <authorList>
            <person name="Song W.-J."/>
            <person name="Kurnit D.M."/>
        </authorList>
    </citation>
    <scope>NUCLEOTIDE SEQUENCE [LARGE SCALE GENOMIC DNA]</scope>
    <source>
        <strain evidence="3 4">IMCC3135</strain>
    </source>
</reference>
<dbReference type="KEGG" id="gai:IMCC3135_33915"/>
<dbReference type="InterPro" id="IPR038404">
    <property type="entry name" value="TRAP_DctP_sf"/>
</dbReference>
<evidence type="ECO:0000256" key="2">
    <source>
        <dbReference type="SAM" id="SignalP"/>
    </source>
</evidence>
<dbReference type="AlphaFoldDB" id="A0A2Z2NZY5"/>
<dbReference type="InterPro" id="IPR018389">
    <property type="entry name" value="DctP_fam"/>
</dbReference>
<evidence type="ECO:0000313" key="4">
    <source>
        <dbReference type="Proteomes" id="UP000250079"/>
    </source>
</evidence>
<organism evidence="3 4">
    <name type="scientific">Granulosicoccus antarcticus IMCC3135</name>
    <dbReference type="NCBI Taxonomy" id="1192854"/>
    <lineage>
        <taxon>Bacteria</taxon>
        <taxon>Pseudomonadati</taxon>
        <taxon>Pseudomonadota</taxon>
        <taxon>Gammaproteobacteria</taxon>
        <taxon>Chromatiales</taxon>
        <taxon>Granulosicoccaceae</taxon>
        <taxon>Granulosicoccus</taxon>
    </lineage>
</organism>
<dbReference type="PANTHER" id="PTHR33376">
    <property type="match status" value="1"/>
</dbReference>
<evidence type="ECO:0000256" key="1">
    <source>
        <dbReference type="ARBA" id="ARBA00022729"/>
    </source>
</evidence>
<dbReference type="OrthoDB" id="5670809at2"/>
<dbReference type="RefSeq" id="WP_157736515.1">
    <property type="nucleotide sequence ID" value="NZ_CP018632.1"/>
</dbReference>
<dbReference type="CDD" id="cd13665">
    <property type="entry name" value="PBP2_TRAP_Dctp3_4"/>
    <property type="match status" value="1"/>
</dbReference>
<proteinExistence type="predicted"/>
<dbReference type="Proteomes" id="UP000250079">
    <property type="component" value="Chromosome"/>
</dbReference>
<dbReference type="NCBIfam" id="NF037995">
    <property type="entry name" value="TRAP_S1"/>
    <property type="match status" value="1"/>
</dbReference>
<dbReference type="Gene3D" id="3.40.190.170">
    <property type="entry name" value="Bacterial extracellular solute-binding protein, family 7"/>
    <property type="match status" value="1"/>
</dbReference>